<proteinExistence type="predicted"/>
<keyword evidence="1" id="KW-0472">Membrane</keyword>
<feature type="transmembrane region" description="Helical" evidence="1">
    <location>
        <begin position="122"/>
        <end position="140"/>
    </location>
</feature>
<evidence type="ECO:0000313" key="2">
    <source>
        <dbReference type="EMBL" id="QHS99369.1"/>
    </source>
</evidence>
<feature type="transmembrane region" description="Helical" evidence="1">
    <location>
        <begin position="147"/>
        <end position="169"/>
    </location>
</feature>
<evidence type="ECO:0000256" key="1">
    <source>
        <dbReference type="SAM" id="Phobius"/>
    </source>
</evidence>
<name>A0A6C0C6E9_9ZZZZ</name>
<dbReference type="AlphaFoldDB" id="A0A6C0C6E9"/>
<reference evidence="2" key="1">
    <citation type="journal article" date="2020" name="Nature">
        <title>Giant virus diversity and host interactions through global metagenomics.</title>
        <authorList>
            <person name="Schulz F."/>
            <person name="Roux S."/>
            <person name="Paez-Espino D."/>
            <person name="Jungbluth S."/>
            <person name="Walsh D.A."/>
            <person name="Denef V.J."/>
            <person name="McMahon K.D."/>
            <person name="Konstantinidis K.T."/>
            <person name="Eloe-Fadrosh E.A."/>
            <person name="Kyrpides N.C."/>
            <person name="Woyke T."/>
        </authorList>
    </citation>
    <scope>NUCLEOTIDE SEQUENCE</scope>
    <source>
        <strain evidence="2">GVMAG-M-3300020185-33</strain>
    </source>
</reference>
<keyword evidence="1" id="KW-0812">Transmembrane</keyword>
<dbReference type="SUPFAM" id="SSF82866">
    <property type="entry name" value="Multidrug efflux transporter AcrB transmembrane domain"/>
    <property type="match status" value="1"/>
</dbReference>
<organism evidence="2">
    <name type="scientific">viral metagenome</name>
    <dbReference type="NCBI Taxonomy" id="1070528"/>
    <lineage>
        <taxon>unclassified sequences</taxon>
        <taxon>metagenomes</taxon>
        <taxon>organismal metagenomes</taxon>
    </lineage>
</organism>
<accession>A0A6C0C6E9</accession>
<keyword evidence="1" id="KW-1133">Transmembrane helix</keyword>
<protein>
    <submittedName>
        <fullName evidence="2">Uncharacterized protein</fullName>
    </submittedName>
</protein>
<sequence>MSQYSKTVKQQLEAYNRTFSTTLNTNYKNAFIQCRKSKINCNVMKSQLNNVNDTLRKIKNLEISVKSNVESGKNKISNYENKLSKQTKEYKAKLYDLNSTNDYQQASGILRQNKESSLTYDYFTLAYYFLTIVLIIYLLHKQYKFSALYFLAVFLVILLVISVLAWWGIPY</sequence>
<dbReference type="EMBL" id="MN739340">
    <property type="protein sequence ID" value="QHS99369.1"/>
    <property type="molecule type" value="Genomic_DNA"/>
</dbReference>